<dbReference type="Proteomes" id="UP000216035">
    <property type="component" value="Unassembled WGS sequence"/>
</dbReference>
<dbReference type="EMBL" id="NOXX01000217">
    <property type="protein sequence ID" value="OYQ41962.1"/>
    <property type="molecule type" value="Genomic_DNA"/>
</dbReference>
<sequence>MPKTFLSARWEDLIMANYAVDPQILQPYLPKGVELDFFEGKTYVSLVGFMFRNTRLFGVPIPLLGTFEEINLRFYVKRRTENGYKRGVVFINETVPYPAVAWLANKLYKEHYTAIPTKHQILTNAHNRSLSYQWKTNNNWNHLQLNCSPSAVAMRENSIEEFIFEHYYGYTKVSDTKTLEYRVNHPRWQVFPVMNYDISCDFKAMYGSDFEYLAEQKPDSVIVANGSNVTVDWKRHSI</sequence>
<evidence type="ECO:0000313" key="2">
    <source>
        <dbReference type="Proteomes" id="UP000216035"/>
    </source>
</evidence>
<dbReference type="InterPro" id="IPR018644">
    <property type="entry name" value="DUF2071"/>
</dbReference>
<dbReference type="PANTHER" id="PTHR39186:SF1">
    <property type="entry name" value="DUF2071 DOMAIN-CONTAINING PROTEIN"/>
    <property type="match status" value="1"/>
</dbReference>
<dbReference type="RefSeq" id="WP_094487132.1">
    <property type="nucleotide sequence ID" value="NZ_NOXX01000217.1"/>
</dbReference>
<dbReference type="Pfam" id="PF09844">
    <property type="entry name" value="DUF2071"/>
    <property type="match status" value="1"/>
</dbReference>
<gene>
    <name evidence="1" type="ORF">CHX27_12675</name>
</gene>
<dbReference type="OrthoDB" id="1421826at2"/>
<comment type="caution">
    <text evidence="1">The sequence shown here is derived from an EMBL/GenBank/DDBJ whole genome shotgun (WGS) entry which is preliminary data.</text>
</comment>
<evidence type="ECO:0000313" key="1">
    <source>
        <dbReference type="EMBL" id="OYQ41962.1"/>
    </source>
</evidence>
<organism evidence="1 2">
    <name type="scientific">Flavobacterium aurantiibacter</name>
    <dbReference type="NCBI Taxonomy" id="2023067"/>
    <lineage>
        <taxon>Bacteria</taxon>
        <taxon>Pseudomonadati</taxon>
        <taxon>Bacteroidota</taxon>
        <taxon>Flavobacteriia</taxon>
        <taxon>Flavobacteriales</taxon>
        <taxon>Flavobacteriaceae</taxon>
        <taxon>Flavobacterium</taxon>
    </lineage>
</organism>
<name>A0A255ZKN0_9FLAO</name>
<keyword evidence="2" id="KW-1185">Reference proteome</keyword>
<evidence type="ECO:0008006" key="3">
    <source>
        <dbReference type="Google" id="ProtNLM"/>
    </source>
</evidence>
<dbReference type="SUPFAM" id="SSF160104">
    <property type="entry name" value="Acetoacetate decarboxylase-like"/>
    <property type="match status" value="1"/>
</dbReference>
<proteinExistence type="predicted"/>
<accession>A0A255ZKN0</accession>
<reference evidence="1 2" key="1">
    <citation type="submission" date="2017-07" db="EMBL/GenBank/DDBJ databases">
        <title>Flavobacterium cyanobacteriorum sp. nov., isolated from cyanobacterial aggregates in a eutrophic lake.</title>
        <authorList>
            <person name="Cai H."/>
        </authorList>
    </citation>
    <scope>NUCLEOTIDE SEQUENCE [LARGE SCALE GENOMIC DNA]</scope>
    <source>
        <strain evidence="1 2">TH167</strain>
    </source>
</reference>
<dbReference type="AlphaFoldDB" id="A0A255ZKN0"/>
<protein>
    <recommendedName>
        <fullName evidence="3">DUF2071 domain-containing protein</fullName>
    </recommendedName>
</protein>
<dbReference type="PANTHER" id="PTHR39186">
    <property type="entry name" value="DUF2071 FAMILY PROTEIN"/>
    <property type="match status" value="1"/>
</dbReference>
<dbReference type="InterPro" id="IPR023375">
    <property type="entry name" value="ADC_dom_sf"/>
</dbReference>